<dbReference type="InterPro" id="IPR000944">
    <property type="entry name" value="Tscrpt_reg_Rrf2"/>
</dbReference>
<reference evidence="2" key="1">
    <citation type="submission" date="2020-08" db="EMBL/GenBank/DDBJ databases">
        <title>Genome public.</title>
        <authorList>
            <person name="Liu C."/>
            <person name="Sun Q."/>
        </authorList>
    </citation>
    <scope>NUCLEOTIDE SEQUENCE</scope>
    <source>
        <strain evidence="2">NSJ-44</strain>
    </source>
</reference>
<dbReference type="PROSITE" id="PS01332">
    <property type="entry name" value="HTH_RRF2_1"/>
    <property type="match status" value="1"/>
</dbReference>
<dbReference type="GO" id="GO:0005829">
    <property type="term" value="C:cytosol"/>
    <property type="evidence" value="ECO:0007669"/>
    <property type="project" value="TreeGrafter"/>
</dbReference>
<sequence>MKLSTKGRYGLRAMFALAKSYGEGPLPLGEVAMQEAISEAYLEQLVLTLRRTGLVRSVRGAQGGYELAKAPEEITVGDIIRALDGPMAPSICVMNEEEGGAKCARSGGCVTQIVWEKIRDGLNEVLDGITLQSMLDDAKRLSAFNTQEKPYKGCVK</sequence>
<comment type="caution">
    <text evidence="2">The sequence shown here is derived from an EMBL/GenBank/DDBJ whole genome shotgun (WGS) entry which is preliminary data.</text>
</comment>
<evidence type="ECO:0000256" key="1">
    <source>
        <dbReference type="ARBA" id="ARBA00023125"/>
    </source>
</evidence>
<keyword evidence="3" id="KW-1185">Reference proteome</keyword>
<proteinExistence type="predicted"/>
<dbReference type="GO" id="GO:0003700">
    <property type="term" value="F:DNA-binding transcription factor activity"/>
    <property type="evidence" value="ECO:0007669"/>
    <property type="project" value="TreeGrafter"/>
</dbReference>
<dbReference type="InterPro" id="IPR030489">
    <property type="entry name" value="TR_Rrf2-type_CS"/>
</dbReference>
<dbReference type="NCBIfam" id="TIGR00738">
    <property type="entry name" value="rrf2_super"/>
    <property type="match status" value="1"/>
</dbReference>
<dbReference type="InterPro" id="IPR036390">
    <property type="entry name" value="WH_DNA-bd_sf"/>
</dbReference>
<dbReference type="EMBL" id="JACRSO010000002">
    <property type="protein sequence ID" value="MBC8529035.1"/>
    <property type="molecule type" value="Genomic_DNA"/>
</dbReference>
<dbReference type="Pfam" id="PF02082">
    <property type="entry name" value="Rrf2"/>
    <property type="match status" value="1"/>
</dbReference>
<keyword evidence="1" id="KW-0238">DNA-binding</keyword>
<dbReference type="PROSITE" id="PS51197">
    <property type="entry name" value="HTH_RRF2_2"/>
    <property type="match status" value="1"/>
</dbReference>
<protein>
    <submittedName>
        <fullName evidence="2">Rrf2 family transcriptional regulator</fullName>
    </submittedName>
</protein>
<dbReference type="Proteomes" id="UP000654279">
    <property type="component" value="Unassembled WGS sequence"/>
</dbReference>
<dbReference type="Gene3D" id="1.10.10.10">
    <property type="entry name" value="Winged helix-like DNA-binding domain superfamily/Winged helix DNA-binding domain"/>
    <property type="match status" value="1"/>
</dbReference>
<dbReference type="AlphaFoldDB" id="A0A926D2B2"/>
<name>A0A926D2B2_9FIRM</name>
<accession>A0A926D2B2</accession>
<dbReference type="RefSeq" id="WP_249284937.1">
    <property type="nucleotide sequence ID" value="NZ_JACRSO010000002.1"/>
</dbReference>
<dbReference type="PANTHER" id="PTHR33221">
    <property type="entry name" value="WINGED HELIX-TURN-HELIX TRANSCRIPTIONAL REGULATOR, RRF2 FAMILY"/>
    <property type="match status" value="1"/>
</dbReference>
<gene>
    <name evidence="2" type="ORF">H8699_06310</name>
</gene>
<organism evidence="2 3">
    <name type="scientific">Luoshenia tenuis</name>
    <dbReference type="NCBI Taxonomy" id="2763654"/>
    <lineage>
        <taxon>Bacteria</taxon>
        <taxon>Bacillati</taxon>
        <taxon>Bacillota</taxon>
        <taxon>Clostridia</taxon>
        <taxon>Christensenellales</taxon>
        <taxon>Christensenellaceae</taxon>
        <taxon>Luoshenia</taxon>
    </lineage>
</organism>
<dbReference type="GO" id="GO:0003677">
    <property type="term" value="F:DNA binding"/>
    <property type="evidence" value="ECO:0007669"/>
    <property type="project" value="UniProtKB-KW"/>
</dbReference>
<dbReference type="InterPro" id="IPR036388">
    <property type="entry name" value="WH-like_DNA-bd_sf"/>
</dbReference>
<dbReference type="SUPFAM" id="SSF46785">
    <property type="entry name" value="Winged helix' DNA-binding domain"/>
    <property type="match status" value="1"/>
</dbReference>
<evidence type="ECO:0000313" key="2">
    <source>
        <dbReference type="EMBL" id="MBC8529035.1"/>
    </source>
</evidence>
<evidence type="ECO:0000313" key="3">
    <source>
        <dbReference type="Proteomes" id="UP000654279"/>
    </source>
</evidence>
<dbReference type="PANTHER" id="PTHR33221:SF5">
    <property type="entry name" value="HTH-TYPE TRANSCRIPTIONAL REGULATOR ISCR"/>
    <property type="match status" value="1"/>
</dbReference>